<sequence>MYVAIRPALRSSSLVARSPALSIRGRRYPRPQRVRQFHTTRPALAQTPTPTPSPDNTPVDESNGDKKAADKKDVEKEKKVEATAEPTADEQEVLAQKLQRSRELTRRYSSALRRTQRRNRATDLPPIHIPDWFLANRVRLREEAHPARTASSRRSDCTLSFTHEASGDHAAVSIPVSTYAAAFKAVSQMMKALWRRGMDEEQKKMLAEDFARRRGRDDEEFIKALLRGEEPRSGLWSEQTKPPPEAVDEMKDAIQAGIREANMREKILQDGRHISPLLLAEIRATIAASLATTQPSLTHSFPASKTNIILHSTSDEHEAVLSSAVKSLASELGADLVTLHAQDLAMLAGDYLGDGPDSSPHSIRSLGYETYQSTADFMDDVELYSREEPPEEDPEATEAVGPPRGPNMKTLGIKMHLFLGNSISDAFKKAAQNMGGSPSVQPEENANATSPFQPVRGTEAQLEDLKLTTLLEALMDTTDVKRSRLLAQSKNESSAATSKSASSKKAEKVEKTESPKLFDPSFETSDKYLDFSKGTPASSEALSFTVNNGLSTSRPQLPKKSKIIFIKDIKELNSTQYGGRIMQKLTDLVRKHRNAGESVMILGTTCSEDLTPELSPAGLQSLQNEGASGYFRTIVVTPGNVSVADDEFDLVAAAKEYTISSYLSRAQKKKNRDINIRHLQDMLRCLDPAASAEIANMERGAEESRRFMSILPDSLAWGVLPYADIHRIALAALGLRLLDPTAKKLSWGHVGIAIGLLKASDEVKYTYARVKAAENSLSLREQYRTNRERIKGATVGEPLRPGGAPAGPGQASKKDEIIARIKATATPHEKKLFSGIADSAAIKTGFDQIHVPKDTVDGIRTITSLSLLRPDAFNYGVLATEKVSGALLYGPPGTGKTLLAKAVAKESGCTVLEVSGSQIMDKYVGEGEKNVSAIFSLARKLSPCIVFLDEADAIFGTRDSSRERTSHRDILNQFLKEWDGLNDMSVFVMVATNRPFDMDDAVIRRLPRRLLVDLPTQEDRKKILEIHLRGEQLGEDVDLDDLAKRTPLYSGSDLKNVAVFAALACVREENENAAKAAAQAAQEAARRTVEALTTDAEKEGSSENDTTTSPSPSSTEQETASSPATTSTSPSSSSEPTTTSSTSETSTFTEISTDPLPSDATPTPPLVLGQSYTFPERRTLHKRHFDKALQEVSASVSENMSSLNAIKRFDEQYGDRKGRKKKSYGFGVGAEQPVEEAARVRS</sequence>
<feature type="region of interest" description="Disordered" evidence="6">
    <location>
        <begin position="25"/>
        <end position="101"/>
    </location>
</feature>
<dbReference type="PROSITE" id="PS00674">
    <property type="entry name" value="AAA"/>
    <property type="match status" value="1"/>
</dbReference>
<evidence type="ECO:0000256" key="6">
    <source>
        <dbReference type="SAM" id="MobiDB-lite"/>
    </source>
</evidence>
<dbReference type="Pfam" id="PF00004">
    <property type="entry name" value="AAA"/>
    <property type="match status" value="1"/>
</dbReference>
<feature type="compositionally biased region" description="Polar residues" evidence="6">
    <location>
        <begin position="434"/>
        <end position="452"/>
    </location>
</feature>
<dbReference type="InterPro" id="IPR003960">
    <property type="entry name" value="ATPase_AAA_CS"/>
</dbReference>
<dbReference type="GO" id="GO:0005741">
    <property type="term" value="C:mitochondrial outer membrane"/>
    <property type="evidence" value="ECO:0007669"/>
    <property type="project" value="UniProtKB-SubCell"/>
</dbReference>
<dbReference type="InterPro" id="IPR041569">
    <property type="entry name" value="AAA_lid_3"/>
</dbReference>
<dbReference type="GO" id="GO:0016887">
    <property type="term" value="F:ATP hydrolysis activity"/>
    <property type="evidence" value="ECO:0007669"/>
    <property type="project" value="InterPro"/>
</dbReference>
<feature type="region of interest" description="Disordered" evidence="6">
    <location>
        <begin position="486"/>
        <end position="519"/>
    </location>
</feature>
<feature type="compositionally biased region" description="Basic and acidic residues" evidence="6">
    <location>
        <begin position="504"/>
        <end position="516"/>
    </location>
</feature>
<feature type="compositionally biased region" description="Low complexity" evidence="6">
    <location>
        <begin position="801"/>
        <end position="811"/>
    </location>
</feature>
<feature type="compositionally biased region" description="Low complexity" evidence="6">
    <location>
        <begin position="489"/>
        <end position="503"/>
    </location>
</feature>
<dbReference type="OrthoDB" id="39734at2759"/>
<evidence type="ECO:0000256" key="1">
    <source>
        <dbReference type="ARBA" id="ARBA00004572"/>
    </source>
</evidence>
<keyword evidence="2" id="KW-0547">Nucleotide-binding</keyword>
<dbReference type="Proteomes" id="UP000799440">
    <property type="component" value="Unassembled WGS sequence"/>
</dbReference>
<dbReference type="InterPro" id="IPR027417">
    <property type="entry name" value="P-loop_NTPase"/>
</dbReference>
<feature type="compositionally biased region" description="Low complexity" evidence="6">
    <location>
        <begin position="1103"/>
        <end position="1153"/>
    </location>
</feature>
<organism evidence="8 9">
    <name type="scientific">Sporormia fimetaria CBS 119925</name>
    <dbReference type="NCBI Taxonomy" id="1340428"/>
    <lineage>
        <taxon>Eukaryota</taxon>
        <taxon>Fungi</taxon>
        <taxon>Dikarya</taxon>
        <taxon>Ascomycota</taxon>
        <taxon>Pezizomycotina</taxon>
        <taxon>Dothideomycetes</taxon>
        <taxon>Pleosporomycetidae</taxon>
        <taxon>Pleosporales</taxon>
        <taxon>Sporormiaceae</taxon>
        <taxon>Sporormia</taxon>
    </lineage>
</organism>
<keyword evidence="9" id="KW-1185">Reference proteome</keyword>
<keyword evidence="4" id="KW-0067">ATP-binding</keyword>
<dbReference type="AlphaFoldDB" id="A0A6A6VGX4"/>
<feature type="region of interest" description="Disordered" evidence="6">
    <location>
        <begin position="385"/>
        <end position="405"/>
    </location>
</feature>
<keyword evidence="3" id="KW-0472">Membrane</keyword>
<name>A0A6A6VGX4_9PLEO</name>
<evidence type="ECO:0000259" key="7">
    <source>
        <dbReference type="SMART" id="SM00382"/>
    </source>
</evidence>
<gene>
    <name evidence="8" type="ORF">M011DRAFT_466171</name>
</gene>
<feature type="region of interest" description="Disordered" evidence="6">
    <location>
        <begin position="431"/>
        <end position="457"/>
    </location>
</feature>
<comment type="subcellular location">
    <subcellularLocation>
        <location evidence="1">Mitochondrion outer membrane</location>
        <topology evidence="1">Single-pass membrane protein</topology>
    </subcellularLocation>
</comment>
<evidence type="ECO:0000256" key="4">
    <source>
        <dbReference type="ARBA" id="ARBA00022840"/>
    </source>
</evidence>
<protein>
    <submittedName>
        <fullName evidence="8">AAA-domain-containing protein</fullName>
    </submittedName>
</protein>
<feature type="compositionally biased region" description="Basic and acidic residues" evidence="6">
    <location>
        <begin position="1086"/>
        <end position="1101"/>
    </location>
</feature>
<dbReference type="GO" id="GO:0005524">
    <property type="term" value="F:ATP binding"/>
    <property type="evidence" value="ECO:0007669"/>
    <property type="project" value="UniProtKB-KW"/>
</dbReference>
<feature type="domain" description="AAA+ ATPase" evidence="7">
    <location>
        <begin position="882"/>
        <end position="1016"/>
    </location>
</feature>
<evidence type="ECO:0000313" key="8">
    <source>
        <dbReference type="EMBL" id="KAF2749056.1"/>
    </source>
</evidence>
<dbReference type="PANTHER" id="PTHR45644">
    <property type="entry name" value="AAA ATPASE, PUTATIVE (AFU_ORTHOLOGUE AFUA_2G12920)-RELATED-RELATED"/>
    <property type="match status" value="1"/>
</dbReference>
<reference evidence="8" key="1">
    <citation type="journal article" date="2020" name="Stud. Mycol.">
        <title>101 Dothideomycetes genomes: a test case for predicting lifestyles and emergence of pathogens.</title>
        <authorList>
            <person name="Haridas S."/>
            <person name="Albert R."/>
            <person name="Binder M."/>
            <person name="Bloem J."/>
            <person name="Labutti K."/>
            <person name="Salamov A."/>
            <person name="Andreopoulos B."/>
            <person name="Baker S."/>
            <person name="Barry K."/>
            <person name="Bills G."/>
            <person name="Bluhm B."/>
            <person name="Cannon C."/>
            <person name="Castanera R."/>
            <person name="Culley D."/>
            <person name="Daum C."/>
            <person name="Ezra D."/>
            <person name="Gonzalez J."/>
            <person name="Henrissat B."/>
            <person name="Kuo A."/>
            <person name="Liang C."/>
            <person name="Lipzen A."/>
            <person name="Lutzoni F."/>
            <person name="Magnuson J."/>
            <person name="Mondo S."/>
            <person name="Nolan M."/>
            <person name="Ohm R."/>
            <person name="Pangilinan J."/>
            <person name="Park H.-J."/>
            <person name="Ramirez L."/>
            <person name="Alfaro M."/>
            <person name="Sun H."/>
            <person name="Tritt A."/>
            <person name="Yoshinaga Y."/>
            <person name="Zwiers L.-H."/>
            <person name="Turgeon B."/>
            <person name="Goodwin S."/>
            <person name="Spatafora J."/>
            <person name="Crous P."/>
            <person name="Grigoriev I."/>
        </authorList>
    </citation>
    <scope>NUCLEOTIDE SEQUENCE</scope>
    <source>
        <strain evidence="8">CBS 119925</strain>
    </source>
</reference>
<keyword evidence="5" id="KW-0496">Mitochondrion</keyword>
<dbReference type="SMART" id="SM00382">
    <property type="entry name" value="AAA"/>
    <property type="match status" value="1"/>
</dbReference>
<dbReference type="InterPro" id="IPR056027">
    <property type="entry name" value="DUF7608"/>
</dbReference>
<accession>A0A6A6VGX4</accession>
<feature type="region of interest" description="Disordered" evidence="6">
    <location>
        <begin position="791"/>
        <end position="811"/>
    </location>
</feature>
<dbReference type="Gene3D" id="3.40.50.300">
    <property type="entry name" value="P-loop containing nucleotide triphosphate hydrolases"/>
    <property type="match status" value="1"/>
</dbReference>
<feature type="compositionally biased region" description="Basic residues" evidence="6">
    <location>
        <begin position="25"/>
        <end position="38"/>
    </location>
</feature>
<dbReference type="InterPro" id="IPR003593">
    <property type="entry name" value="AAA+_ATPase"/>
</dbReference>
<evidence type="ECO:0000313" key="9">
    <source>
        <dbReference type="Proteomes" id="UP000799440"/>
    </source>
</evidence>
<dbReference type="Pfam" id="PF17862">
    <property type="entry name" value="AAA_lid_3"/>
    <property type="match status" value="1"/>
</dbReference>
<dbReference type="Gene3D" id="1.10.8.60">
    <property type="match status" value="1"/>
</dbReference>
<proteinExistence type="predicted"/>
<dbReference type="EMBL" id="MU006567">
    <property type="protein sequence ID" value="KAF2749056.1"/>
    <property type="molecule type" value="Genomic_DNA"/>
</dbReference>
<dbReference type="SUPFAM" id="SSF52540">
    <property type="entry name" value="P-loop containing nucleoside triphosphate hydrolases"/>
    <property type="match status" value="1"/>
</dbReference>
<feature type="compositionally biased region" description="Basic and acidic residues" evidence="6">
    <location>
        <begin position="63"/>
        <end position="82"/>
    </location>
</feature>
<keyword evidence="3" id="KW-1000">Mitochondrion outer membrane</keyword>
<evidence type="ECO:0000256" key="2">
    <source>
        <dbReference type="ARBA" id="ARBA00022741"/>
    </source>
</evidence>
<evidence type="ECO:0000256" key="3">
    <source>
        <dbReference type="ARBA" id="ARBA00022787"/>
    </source>
</evidence>
<dbReference type="PANTHER" id="PTHR45644:SF56">
    <property type="entry name" value="AAA ATPASE, PUTATIVE (AFU_ORTHOLOGUE AFUA_2G12920)-RELATED"/>
    <property type="match status" value="1"/>
</dbReference>
<dbReference type="Pfam" id="PF24581">
    <property type="entry name" value="DUF7608"/>
    <property type="match status" value="1"/>
</dbReference>
<feature type="region of interest" description="Disordered" evidence="6">
    <location>
        <begin position="1086"/>
        <end position="1170"/>
    </location>
</feature>
<dbReference type="InterPro" id="IPR003959">
    <property type="entry name" value="ATPase_AAA_core"/>
</dbReference>
<evidence type="ECO:0000256" key="5">
    <source>
        <dbReference type="ARBA" id="ARBA00023128"/>
    </source>
</evidence>
<dbReference type="InterPro" id="IPR051701">
    <property type="entry name" value="Mito_OM_Translocase_MSP1"/>
</dbReference>